<protein>
    <submittedName>
        <fullName evidence="3">Membrane protein</fullName>
    </submittedName>
</protein>
<dbReference type="eggNOG" id="COG4420">
    <property type="taxonomic scope" value="Bacteria"/>
</dbReference>
<feature type="transmembrane region" description="Helical" evidence="2">
    <location>
        <begin position="150"/>
        <end position="172"/>
    </location>
</feature>
<keyword evidence="2" id="KW-1133">Transmembrane helix</keyword>
<proteinExistence type="predicted"/>
<reference evidence="3 4" key="1">
    <citation type="journal article" date="2014" name="BMC Genomics">
        <title>Architecture and functions of a multipartite genome of the methylotrophic bacterium Paracoccus aminophilus JCM 7686, containing primary and secondary chromids.</title>
        <authorList>
            <person name="Dziewit L."/>
            <person name="Czarnecki J."/>
            <person name="Wibberg D."/>
            <person name="Radlinska M."/>
            <person name="Mrozek P."/>
            <person name="Szymczak M."/>
            <person name="Schluter A."/>
            <person name="Puhler A."/>
            <person name="Bartosik D."/>
        </authorList>
    </citation>
    <scope>NUCLEOTIDE SEQUENCE [LARGE SCALE GENOMIC DNA]</scope>
    <source>
        <strain evidence="3">JCM 7686</strain>
    </source>
</reference>
<keyword evidence="4" id="KW-1185">Reference proteome</keyword>
<dbReference type="STRING" id="1367847.JCM7686_0319"/>
<dbReference type="PATRIC" id="fig|1367847.3.peg.258"/>
<dbReference type="KEGG" id="pami:JCM7686_0319"/>
<keyword evidence="2" id="KW-0472">Membrane</keyword>
<dbReference type="EMBL" id="CP006650">
    <property type="protein sequence ID" value="AGT07428.1"/>
    <property type="molecule type" value="Genomic_DNA"/>
</dbReference>
<sequence>MPEDETPQKPCSVCHRDYPARLLTPDSDIRNSLTALIRKDVPDWNEDSAVCADCLLKYRQLYLTHVLADETGELGELESEVAEALRTGRLLTLQTAPEDIEEEQTVGQNVADVVAEWGGSWTFILLFCGVLVLWMGMNAIGILSQPFDPYPFILLNLLLSCVAAFQAPIIMMSQRRQEAKDRLRAENDYQVNLKAELELRLLHDKIDHQLSHQWRRLLEIQRIQIDLLHEMQREAPMSRLGLHHARSEPAAPDQPEAPPETTDPKSL</sequence>
<dbReference type="InterPro" id="IPR010406">
    <property type="entry name" value="DUF1003"/>
</dbReference>
<dbReference type="AlphaFoldDB" id="S5Y7V2"/>
<organism evidence="3 4">
    <name type="scientific">Paracoccus aminophilus JCM 7686</name>
    <dbReference type="NCBI Taxonomy" id="1367847"/>
    <lineage>
        <taxon>Bacteria</taxon>
        <taxon>Pseudomonadati</taxon>
        <taxon>Pseudomonadota</taxon>
        <taxon>Alphaproteobacteria</taxon>
        <taxon>Rhodobacterales</taxon>
        <taxon>Paracoccaceae</taxon>
        <taxon>Paracoccus</taxon>
    </lineage>
</organism>
<dbReference type="PANTHER" id="PTHR41386">
    <property type="entry name" value="INTEGRAL MEMBRANE PROTEIN-RELATED"/>
    <property type="match status" value="1"/>
</dbReference>
<dbReference type="OrthoDB" id="9795736at2"/>
<evidence type="ECO:0000313" key="3">
    <source>
        <dbReference type="EMBL" id="AGT07428.1"/>
    </source>
</evidence>
<feature type="region of interest" description="Disordered" evidence="1">
    <location>
        <begin position="240"/>
        <end position="267"/>
    </location>
</feature>
<evidence type="ECO:0000313" key="4">
    <source>
        <dbReference type="Proteomes" id="UP000015480"/>
    </source>
</evidence>
<gene>
    <name evidence="3" type="ORF">JCM7686_0319</name>
</gene>
<evidence type="ECO:0000256" key="1">
    <source>
        <dbReference type="SAM" id="MobiDB-lite"/>
    </source>
</evidence>
<feature type="transmembrane region" description="Helical" evidence="2">
    <location>
        <begin position="123"/>
        <end position="144"/>
    </location>
</feature>
<dbReference type="PANTHER" id="PTHR41386:SF1">
    <property type="entry name" value="MEMBRANE PROTEIN"/>
    <property type="match status" value="1"/>
</dbReference>
<dbReference type="HOGENOM" id="CLU_077948_1_0_5"/>
<name>S5Y7V2_PARAH</name>
<keyword evidence="2" id="KW-0812">Transmembrane</keyword>
<accession>S5Y7V2</accession>
<evidence type="ECO:0000256" key="2">
    <source>
        <dbReference type="SAM" id="Phobius"/>
    </source>
</evidence>
<dbReference type="Proteomes" id="UP000015480">
    <property type="component" value="Chromosome"/>
</dbReference>
<dbReference type="Pfam" id="PF06210">
    <property type="entry name" value="DUF1003"/>
    <property type="match status" value="1"/>
</dbReference>